<proteinExistence type="predicted"/>
<dbReference type="Proteomes" id="UP000238982">
    <property type="component" value="Unassembled WGS sequence"/>
</dbReference>
<accession>A0A2S9MZ09</accession>
<dbReference type="RefSeq" id="WP_105796315.1">
    <property type="nucleotide sequence ID" value="NZ_JAHPLO010000038.1"/>
</dbReference>
<evidence type="ECO:0000313" key="1">
    <source>
        <dbReference type="EMBL" id="PRF65032.1"/>
    </source>
</evidence>
<name>A0A2S9MZ09_9BURK</name>
<gene>
    <name evidence="1" type="ORF">C6Q15_05065</name>
</gene>
<dbReference type="AlphaFoldDB" id="A0A2S9MZ09"/>
<sequence>MGERCGQKRRLRNGGMRIARGIAAWRAFYRARGTEPGNRRRQVEDGRLAIECERQWARRMRRAA</sequence>
<organism evidence="1 2">
    <name type="scientific">Burkholderia multivorans</name>
    <dbReference type="NCBI Taxonomy" id="87883"/>
    <lineage>
        <taxon>Bacteria</taxon>
        <taxon>Pseudomonadati</taxon>
        <taxon>Pseudomonadota</taxon>
        <taxon>Betaproteobacteria</taxon>
        <taxon>Burkholderiales</taxon>
        <taxon>Burkholderiaceae</taxon>
        <taxon>Burkholderia</taxon>
        <taxon>Burkholderia cepacia complex</taxon>
    </lineage>
</organism>
<protein>
    <submittedName>
        <fullName evidence="1">Uncharacterized protein</fullName>
    </submittedName>
</protein>
<comment type="caution">
    <text evidence="1">The sequence shown here is derived from an EMBL/GenBank/DDBJ whole genome shotgun (WGS) entry which is preliminary data.</text>
</comment>
<dbReference type="EMBL" id="PVGH01000025">
    <property type="protein sequence ID" value="PRF65032.1"/>
    <property type="molecule type" value="Genomic_DNA"/>
</dbReference>
<reference evidence="1 2" key="1">
    <citation type="submission" date="2018-03" db="EMBL/GenBank/DDBJ databases">
        <authorList>
            <person name="Keele B.F."/>
        </authorList>
    </citation>
    <scope>NUCLEOTIDE SEQUENCE [LARGE SCALE GENOMIC DNA]</scope>
    <source>
        <strain evidence="1 2">AU19729</strain>
    </source>
</reference>
<evidence type="ECO:0000313" key="2">
    <source>
        <dbReference type="Proteomes" id="UP000238982"/>
    </source>
</evidence>